<evidence type="ECO:0000313" key="4">
    <source>
        <dbReference type="Proteomes" id="UP000250321"/>
    </source>
</evidence>
<feature type="transmembrane region" description="Helical" evidence="2">
    <location>
        <begin position="52"/>
        <end position="72"/>
    </location>
</feature>
<keyword evidence="2" id="KW-0472">Membrane</keyword>
<name>A0A314XTL1_PRUYE</name>
<dbReference type="EMBL" id="PJQY01002153">
    <property type="protein sequence ID" value="PQP96009.1"/>
    <property type="molecule type" value="Genomic_DNA"/>
</dbReference>
<feature type="transmembrane region" description="Helical" evidence="2">
    <location>
        <begin position="446"/>
        <end position="471"/>
    </location>
</feature>
<feature type="transmembrane region" description="Helical" evidence="2">
    <location>
        <begin position="243"/>
        <end position="268"/>
    </location>
</feature>
<dbReference type="Gene3D" id="1.20.1250.20">
    <property type="entry name" value="MFS general substrate transporter like domains"/>
    <property type="match status" value="2"/>
</dbReference>
<feature type="transmembrane region" description="Helical" evidence="2">
    <location>
        <begin position="21"/>
        <end position="40"/>
    </location>
</feature>
<dbReference type="Proteomes" id="UP000250321">
    <property type="component" value="Unassembled WGS sequence"/>
</dbReference>
<feature type="transmembrane region" description="Helical" evidence="2">
    <location>
        <begin position="172"/>
        <end position="189"/>
    </location>
</feature>
<feature type="region of interest" description="Disordered" evidence="1">
    <location>
        <begin position="130"/>
        <end position="157"/>
    </location>
</feature>
<keyword evidence="4" id="KW-1185">Reference proteome</keyword>
<feature type="transmembrane region" description="Helical" evidence="2">
    <location>
        <begin position="407"/>
        <end position="426"/>
    </location>
</feature>
<feature type="transmembrane region" description="Helical" evidence="2">
    <location>
        <begin position="195"/>
        <end position="214"/>
    </location>
</feature>
<reference evidence="3 4" key="1">
    <citation type="submission" date="2018-02" db="EMBL/GenBank/DDBJ databases">
        <title>Draft genome of wild Prunus yedoensis var. nudiflora.</title>
        <authorList>
            <person name="Baek S."/>
            <person name="Kim J.-H."/>
            <person name="Choi K."/>
            <person name="Kim G.-B."/>
            <person name="Cho A."/>
            <person name="Jang H."/>
            <person name="Shin C.-H."/>
            <person name="Yu H.-J."/>
            <person name="Mun J.-H."/>
        </authorList>
    </citation>
    <scope>NUCLEOTIDE SEQUENCE [LARGE SCALE GENOMIC DNA]</scope>
    <source>
        <strain evidence="4">cv. Jeju island</strain>
        <tissue evidence="3">Leaf</tissue>
    </source>
</reference>
<feature type="transmembrane region" description="Helical" evidence="2">
    <location>
        <begin position="79"/>
        <end position="98"/>
    </location>
</feature>
<organism evidence="3 4">
    <name type="scientific">Prunus yedoensis var. nudiflora</name>
    <dbReference type="NCBI Taxonomy" id="2094558"/>
    <lineage>
        <taxon>Eukaryota</taxon>
        <taxon>Viridiplantae</taxon>
        <taxon>Streptophyta</taxon>
        <taxon>Embryophyta</taxon>
        <taxon>Tracheophyta</taxon>
        <taxon>Spermatophyta</taxon>
        <taxon>Magnoliopsida</taxon>
        <taxon>eudicotyledons</taxon>
        <taxon>Gunneridae</taxon>
        <taxon>Pentapetalae</taxon>
        <taxon>rosids</taxon>
        <taxon>fabids</taxon>
        <taxon>Rosales</taxon>
        <taxon>Rosaceae</taxon>
        <taxon>Amygdaloideae</taxon>
        <taxon>Amygdaleae</taxon>
        <taxon>Prunus</taxon>
    </lineage>
</organism>
<dbReference type="PANTHER" id="PTHR11654">
    <property type="entry name" value="OLIGOPEPTIDE TRANSPORTER-RELATED"/>
    <property type="match status" value="1"/>
</dbReference>
<proteinExistence type="predicted"/>
<sequence>MSTSSSSLQTSVSPLLKQAAVVWPNFLTTYLMTIIATYLTGVWEISITDAAAIVNIYWGVVGILPLALKLIVDAFIGSYWMIFISKVAFIAGLGLLTLSTVEKILLYISLPLIAVGVSAYIASTLTPIGDQSKPLSSSSESEPLLVPGASESGNASTGTANAHWTAALFENVLLAVLAVFLPVSALIAVGYVSPWWIKFLIPTAVTVVATIILLTDSSSSYQREQGGLYIFNSIFTTIHIKTVLFAIPMCITFILLGVVSSIGNAFFIEQAVDMNHYVGSLWVPILILPGIQGSVRKNWGVAGECCAKVPKFGIAMSMVFATLCCITAAKVETRRLGVVETEGFSDDATSIIPMTMFWLLPQYILLGLSEAFSEKCIAGFFSDELLLGANEGDEAAKGAKKKYIESFAQAVNGVGIILGVLIVYIVGEIQPTWFQSTVNKSRLDNYFWTLAALFAVTLVLFGLFSCCLSVYEFKRRSTEDVEGNVTPATTTTT</sequence>
<dbReference type="AlphaFoldDB" id="A0A314XTL1"/>
<keyword evidence="2" id="KW-0812">Transmembrane</keyword>
<keyword evidence="2" id="KW-1133">Transmembrane helix</keyword>
<protein>
    <submittedName>
        <fullName evidence="3">Protein NRT1/ PTR FAMILY 5.5-like</fullName>
    </submittedName>
</protein>
<evidence type="ECO:0000256" key="2">
    <source>
        <dbReference type="SAM" id="Phobius"/>
    </source>
</evidence>
<accession>A0A314XTL1</accession>
<dbReference type="OrthoDB" id="1181826at2759"/>
<feature type="transmembrane region" description="Helical" evidence="2">
    <location>
        <begin position="104"/>
        <end position="123"/>
    </location>
</feature>
<evidence type="ECO:0000256" key="1">
    <source>
        <dbReference type="SAM" id="MobiDB-lite"/>
    </source>
</evidence>
<feature type="compositionally biased region" description="Low complexity" evidence="1">
    <location>
        <begin position="134"/>
        <end position="145"/>
    </location>
</feature>
<comment type="caution">
    <text evidence="3">The sequence shown here is derived from an EMBL/GenBank/DDBJ whole genome shotgun (WGS) entry which is preliminary data.</text>
</comment>
<gene>
    <name evidence="3" type="ORF">Pyn_28420</name>
</gene>
<dbReference type="InterPro" id="IPR036259">
    <property type="entry name" value="MFS_trans_sf"/>
</dbReference>
<evidence type="ECO:0000313" key="3">
    <source>
        <dbReference type="EMBL" id="PQP96009.1"/>
    </source>
</evidence>